<accession>A0AAD7ZY76</accession>
<evidence type="ECO:0000313" key="3">
    <source>
        <dbReference type="EMBL" id="KAJ9589009.1"/>
    </source>
</evidence>
<gene>
    <name evidence="3" type="ORF">L9F63_017704</name>
</gene>
<reference evidence="3" key="1">
    <citation type="journal article" date="2023" name="IScience">
        <title>Live-bearing cockroach genome reveals convergent evolutionary mechanisms linked to viviparity in insects and beyond.</title>
        <authorList>
            <person name="Fouks B."/>
            <person name="Harrison M.C."/>
            <person name="Mikhailova A.A."/>
            <person name="Marchal E."/>
            <person name="English S."/>
            <person name="Carruthers M."/>
            <person name="Jennings E.C."/>
            <person name="Chiamaka E.L."/>
            <person name="Frigard R.A."/>
            <person name="Pippel M."/>
            <person name="Attardo G.M."/>
            <person name="Benoit J.B."/>
            <person name="Bornberg-Bauer E."/>
            <person name="Tobe S.S."/>
        </authorList>
    </citation>
    <scope>NUCLEOTIDE SEQUENCE</scope>
    <source>
        <strain evidence="3">Stay&amp;Tobe</strain>
    </source>
</reference>
<evidence type="ECO:0000256" key="2">
    <source>
        <dbReference type="SAM" id="SignalP"/>
    </source>
</evidence>
<reference evidence="3" key="2">
    <citation type="submission" date="2023-05" db="EMBL/GenBank/DDBJ databases">
        <authorList>
            <person name="Fouks B."/>
        </authorList>
    </citation>
    <scope>NUCLEOTIDE SEQUENCE</scope>
    <source>
        <strain evidence="3">Stay&amp;Tobe</strain>
        <tissue evidence="3">Testes</tissue>
    </source>
</reference>
<evidence type="ECO:0000313" key="4">
    <source>
        <dbReference type="Proteomes" id="UP001233999"/>
    </source>
</evidence>
<keyword evidence="1" id="KW-1133">Transmembrane helix</keyword>
<comment type="caution">
    <text evidence="3">The sequence shown here is derived from an EMBL/GenBank/DDBJ whole genome shotgun (WGS) entry which is preliminary data.</text>
</comment>
<feature type="signal peptide" evidence="2">
    <location>
        <begin position="1"/>
        <end position="23"/>
    </location>
</feature>
<keyword evidence="2" id="KW-0732">Signal</keyword>
<feature type="transmembrane region" description="Helical" evidence="1">
    <location>
        <begin position="80"/>
        <end position="111"/>
    </location>
</feature>
<name>A0AAD7ZY76_DIPPU</name>
<keyword evidence="4" id="KW-1185">Reference proteome</keyword>
<dbReference type="AlphaFoldDB" id="A0AAD7ZY76"/>
<feature type="chain" id="PRO_5042183896" evidence="2">
    <location>
        <begin position="24"/>
        <end position="126"/>
    </location>
</feature>
<sequence>MGFRNIVSVVILVVVFLFQHSSCMECVLGHESTFIEKLDFVNPKSCPLPFQSSQNEFCCVDGNRVYCCDVAEFYTNGFGVLYPVLIGVGALIVLILLCCLCCCCCPCCWLYKRRQGGTVYQRPQLA</sequence>
<protein>
    <submittedName>
        <fullName evidence="3">Uncharacterized protein</fullName>
    </submittedName>
</protein>
<organism evidence="3 4">
    <name type="scientific">Diploptera punctata</name>
    <name type="common">Pacific beetle cockroach</name>
    <dbReference type="NCBI Taxonomy" id="6984"/>
    <lineage>
        <taxon>Eukaryota</taxon>
        <taxon>Metazoa</taxon>
        <taxon>Ecdysozoa</taxon>
        <taxon>Arthropoda</taxon>
        <taxon>Hexapoda</taxon>
        <taxon>Insecta</taxon>
        <taxon>Pterygota</taxon>
        <taxon>Neoptera</taxon>
        <taxon>Polyneoptera</taxon>
        <taxon>Dictyoptera</taxon>
        <taxon>Blattodea</taxon>
        <taxon>Blaberoidea</taxon>
        <taxon>Blaberidae</taxon>
        <taxon>Diplopterinae</taxon>
        <taxon>Diploptera</taxon>
    </lineage>
</organism>
<evidence type="ECO:0000256" key="1">
    <source>
        <dbReference type="SAM" id="Phobius"/>
    </source>
</evidence>
<proteinExistence type="predicted"/>
<dbReference type="Proteomes" id="UP001233999">
    <property type="component" value="Unassembled WGS sequence"/>
</dbReference>
<dbReference type="EMBL" id="JASPKZ010005288">
    <property type="protein sequence ID" value="KAJ9589009.1"/>
    <property type="molecule type" value="Genomic_DNA"/>
</dbReference>
<keyword evidence="1" id="KW-0812">Transmembrane</keyword>
<keyword evidence="1" id="KW-0472">Membrane</keyword>